<comment type="catalytic activity">
    <reaction evidence="1">
        <text>Hydrolysis of terminal, non-reducing beta-D-mannose residues in beta-D-mannosides.</text>
        <dbReference type="EC" id="3.2.1.25"/>
    </reaction>
</comment>
<gene>
    <name evidence="10" type="ORF">J2S00_001447</name>
</gene>
<feature type="domain" description="Beta-mannosidase-like galactose-binding" evidence="9">
    <location>
        <begin position="51"/>
        <end position="120"/>
    </location>
</feature>
<name>A0ABU0CQH7_9BACI</name>
<evidence type="ECO:0000313" key="11">
    <source>
        <dbReference type="Proteomes" id="UP001232445"/>
    </source>
</evidence>
<evidence type="ECO:0000256" key="6">
    <source>
        <dbReference type="ARBA" id="ARBA00023295"/>
    </source>
</evidence>
<comment type="caution">
    <text evidence="10">The sequence shown here is derived from an EMBL/GenBank/DDBJ whole genome shotgun (WGS) entry which is preliminary data.</text>
</comment>
<feature type="domain" description="Glycoside hydrolase family 2 catalytic" evidence="8">
    <location>
        <begin position="289"/>
        <end position="432"/>
    </location>
</feature>
<evidence type="ECO:0000259" key="7">
    <source>
        <dbReference type="Pfam" id="PF00703"/>
    </source>
</evidence>
<dbReference type="InterPro" id="IPR036156">
    <property type="entry name" value="Beta-gal/glucu_dom_sf"/>
</dbReference>
<evidence type="ECO:0000256" key="1">
    <source>
        <dbReference type="ARBA" id="ARBA00000829"/>
    </source>
</evidence>
<sequence length="702" mass="82339">MKLSLNGEWAFSLKSCRFEELTEQDWQGTMKVPSNWEKQGLHNYHGSVWLKRLVTLETLQPADRYWLQFKGVDYFNEVYVNGHKVGEHEGYFQTHEFEVTSLLKQGVNEFVCRVTSPLETPGTVWPNKKQLIKGVLNHHDARPGSWDEERGQDQNTGGIWHDVWLYSTPQAKIDRCKITPHLRQNEAVLTIETQVNVSERCQAVLHYHIQPHNFADNVYYECSQEVMLDRGTQKMYTVVTIAEPRLWWIWDQGEQALYQLTVTLEIEGIETQYQIQEVFGIREVFQDEQGRIYLNGRQVFIRGTNYIPTQWLSEFTCEQIAQDINLMKEANINGVRVHAHVTRKEFFEACDREGIFVWQDFALQWSYEESDRFTANAVKQIKEMVNQFYNHPSIMIWCCHNEPSTNRDYLDPLLYWAVKEEDAKRIVKEASDFTEHVYPGWYHGSYQEYTGLPGAPFVTEFGAQALPNLKMMRDMMKPEELWPPKWEVWAYHDFQYDETFNVAGINMGDSLEEFIANSQQYQADLLKFAIENYRRNKGKVTSLFQFMFVDCWPSITWSVVDYHRQPKKGYYALKQAYAPLLVSIEMLRKKVNPGYPLFKQIVVVNDYPYSFEDVSLKVMITDKQGQVYFNYVSDHTWNIAAQSVCPIIKLGLGAQPFWKVPETLEPGTYDIVLELRQGDKVLTANQEQFEVVAAVQRFDQKF</sequence>
<dbReference type="EC" id="3.2.1.25" evidence="3"/>
<dbReference type="GO" id="GO:0004567">
    <property type="term" value="F:beta-mannosidase activity"/>
    <property type="evidence" value="ECO:0007669"/>
    <property type="project" value="UniProtKB-EC"/>
</dbReference>
<keyword evidence="6 10" id="KW-0326">Glycosidase</keyword>
<evidence type="ECO:0000259" key="8">
    <source>
        <dbReference type="Pfam" id="PF02836"/>
    </source>
</evidence>
<dbReference type="Gene3D" id="2.60.40.10">
    <property type="entry name" value="Immunoglobulins"/>
    <property type="match status" value="1"/>
</dbReference>
<comment type="similarity">
    <text evidence="2">Belongs to the glycosyl hydrolase 2 family.</text>
</comment>
<keyword evidence="4" id="KW-0732">Signal</keyword>
<dbReference type="SUPFAM" id="SSF49303">
    <property type="entry name" value="beta-Galactosidase/glucuronidase domain"/>
    <property type="match status" value="1"/>
</dbReference>
<dbReference type="InterPro" id="IPR050887">
    <property type="entry name" value="Beta-mannosidase_GH2"/>
</dbReference>
<dbReference type="SUPFAM" id="SSF49785">
    <property type="entry name" value="Galactose-binding domain-like"/>
    <property type="match status" value="1"/>
</dbReference>
<dbReference type="Gene3D" id="2.60.120.260">
    <property type="entry name" value="Galactose-binding domain-like"/>
    <property type="match status" value="1"/>
</dbReference>
<dbReference type="Proteomes" id="UP001232445">
    <property type="component" value="Unassembled WGS sequence"/>
</dbReference>
<evidence type="ECO:0000256" key="4">
    <source>
        <dbReference type="ARBA" id="ARBA00022729"/>
    </source>
</evidence>
<dbReference type="InterPro" id="IPR006101">
    <property type="entry name" value="Glyco_hydro_2"/>
</dbReference>
<dbReference type="InterPro" id="IPR017853">
    <property type="entry name" value="GH"/>
</dbReference>
<dbReference type="Pfam" id="PF00703">
    <property type="entry name" value="Glyco_hydro_2"/>
    <property type="match status" value="1"/>
</dbReference>
<dbReference type="Pfam" id="PF22666">
    <property type="entry name" value="Glyco_hydro_2_N2"/>
    <property type="match status" value="1"/>
</dbReference>
<proteinExistence type="inferred from homology"/>
<dbReference type="Pfam" id="PF02836">
    <property type="entry name" value="Glyco_hydro_2_C"/>
    <property type="match status" value="1"/>
</dbReference>
<dbReference type="EMBL" id="JAUSUQ010000004">
    <property type="protein sequence ID" value="MDQ0338661.1"/>
    <property type="molecule type" value="Genomic_DNA"/>
</dbReference>
<dbReference type="RefSeq" id="WP_307337359.1">
    <property type="nucleotide sequence ID" value="NZ_JAUSUQ010000004.1"/>
</dbReference>
<dbReference type="PRINTS" id="PR00132">
    <property type="entry name" value="GLHYDRLASE2"/>
</dbReference>
<protein>
    <recommendedName>
        <fullName evidence="3">beta-mannosidase</fullName>
        <ecNumber evidence="3">3.2.1.25</ecNumber>
    </recommendedName>
</protein>
<evidence type="ECO:0000256" key="5">
    <source>
        <dbReference type="ARBA" id="ARBA00022801"/>
    </source>
</evidence>
<evidence type="ECO:0000256" key="2">
    <source>
        <dbReference type="ARBA" id="ARBA00007401"/>
    </source>
</evidence>
<dbReference type="InterPro" id="IPR054593">
    <property type="entry name" value="Beta-mannosidase-like_N2"/>
</dbReference>
<dbReference type="InterPro" id="IPR008979">
    <property type="entry name" value="Galactose-bd-like_sf"/>
</dbReference>
<reference evidence="10 11" key="1">
    <citation type="submission" date="2023-07" db="EMBL/GenBank/DDBJ databases">
        <title>Genomic Encyclopedia of Type Strains, Phase IV (KMG-IV): sequencing the most valuable type-strain genomes for metagenomic binning, comparative biology and taxonomic classification.</title>
        <authorList>
            <person name="Goeker M."/>
        </authorList>
    </citation>
    <scope>NUCLEOTIDE SEQUENCE [LARGE SCALE GENOMIC DNA]</scope>
    <source>
        <strain evidence="10 11">DSM 17740</strain>
    </source>
</reference>
<keyword evidence="5 10" id="KW-0378">Hydrolase</keyword>
<evidence type="ECO:0000256" key="3">
    <source>
        <dbReference type="ARBA" id="ARBA00012754"/>
    </source>
</evidence>
<feature type="domain" description="Glycoside hydrolase family 2 immunoglobulin-like beta-sandwich" evidence="7">
    <location>
        <begin position="172"/>
        <end position="282"/>
    </location>
</feature>
<dbReference type="InterPro" id="IPR006103">
    <property type="entry name" value="Glyco_hydro_2_cat"/>
</dbReference>
<dbReference type="SUPFAM" id="SSF51445">
    <property type="entry name" value="(Trans)glycosidases"/>
    <property type="match status" value="1"/>
</dbReference>
<dbReference type="PANTHER" id="PTHR43730:SF1">
    <property type="entry name" value="BETA-MANNOSIDASE"/>
    <property type="match status" value="1"/>
</dbReference>
<organism evidence="10 11">
    <name type="scientific">Caldalkalibacillus uzonensis</name>
    <dbReference type="NCBI Taxonomy" id="353224"/>
    <lineage>
        <taxon>Bacteria</taxon>
        <taxon>Bacillati</taxon>
        <taxon>Bacillota</taxon>
        <taxon>Bacilli</taxon>
        <taxon>Bacillales</taxon>
        <taxon>Bacillaceae</taxon>
        <taxon>Caldalkalibacillus</taxon>
    </lineage>
</organism>
<dbReference type="PANTHER" id="PTHR43730">
    <property type="entry name" value="BETA-MANNOSIDASE"/>
    <property type="match status" value="1"/>
</dbReference>
<evidence type="ECO:0000259" key="9">
    <source>
        <dbReference type="Pfam" id="PF22666"/>
    </source>
</evidence>
<keyword evidence="11" id="KW-1185">Reference proteome</keyword>
<dbReference type="InterPro" id="IPR013783">
    <property type="entry name" value="Ig-like_fold"/>
</dbReference>
<accession>A0ABU0CQH7</accession>
<dbReference type="Gene3D" id="3.20.20.80">
    <property type="entry name" value="Glycosidases"/>
    <property type="match status" value="1"/>
</dbReference>
<dbReference type="InterPro" id="IPR006102">
    <property type="entry name" value="Ig-like_GH2"/>
</dbReference>
<evidence type="ECO:0000313" key="10">
    <source>
        <dbReference type="EMBL" id="MDQ0338661.1"/>
    </source>
</evidence>